<feature type="region of interest" description="Disordered" evidence="1">
    <location>
        <begin position="134"/>
        <end position="215"/>
    </location>
</feature>
<dbReference type="EMBL" id="JASCZI010181509">
    <property type="protein sequence ID" value="MED6184139.1"/>
    <property type="molecule type" value="Genomic_DNA"/>
</dbReference>
<evidence type="ECO:0000313" key="2">
    <source>
        <dbReference type="EMBL" id="MED6184139.1"/>
    </source>
</evidence>
<gene>
    <name evidence="2" type="ORF">PIB30_044569</name>
</gene>
<feature type="compositionally biased region" description="Basic residues" evidence="1">
    <location>
        <begin position="153"/>
        <end position="162"/>
    </location>
</feature>
<dbReference type="Proteomes" id="UP001341840">
    <property type="component" value="Unassembled WGS sequence"/>
</dbReference>
<feature type="region of interest" description="Disordered" evidence="1">
    <location>
        <begin position="42"/>
        <end position="84"/>
    </location>
</feature>
<name>A0ABU6WFS1_9FABA</name>
<organism evidence="2 3">
    <name type="scientific">Stylosanthes scabra</name>
    <dbReference type="NCBI Taxonomy" id="79078"/>
    <lineage>
        <taxon>Eukaryota</taxon>
        <taxon>Viridiplantae</taxon>
        <taxon>Streptophyta</taxon>
        <taxon>Embryophyta</taxon>
        <taxon>Tracheophyta</taxon>
        <taxon>Spermatophyta</taxon>
        <taxon>Magnoliopsida</taxon>
        <taxon>eudicotyledons</taxon>
        <taxon>Gunneridae</taxon>
        <taxon>Pentapetalae</taxon>
        <taxon>rosids</taxon>
        <taxon>fabids</taxon>
        <taxon>Fabales</taxon>
        <taxon>Fabaceae</taxon>
        <taxon>Papilionoideae</taxon>
        <taxon>50 kb inversion clade</taxon>
        <taxon>dalbergioids sensu lato</taxon>
        <taxon>Dalbergieae</taxon>
        <taxon>Pterocarpus clade</taxon>
        <taxon>Stylosanthes</taxon>
    </lineage>
</organism>
<feature type="compositionally biased region" description="Low complexity" evidence="1">
    <location>
        <begin position="139"/>
        <end position="151"/>
    </location>
</feature>
<feature type="compositionally biased region" description="Polar residues" evidence="1">
    <location>
        <begin position="52"/>
        <end position="66"/>
    </location>
</feature>
<protein>
    <submittedName>
        <fullName evidence="2">Uncharacterized protein</fullName>
    </submittedName>
</protein>
<evidence type="ECO:0000256" key="1">
    <source>
        <dbReference type="SAM" id="MobiDB-lite"/>
    </source>
</evidence>
<reference evidence="2 3" key="1">
    <citation type="journal article" date="2023" name="Plants (Basel)">
        <title>Bridging the Gap: Combining Genomics and Transcriptomics Approaches to Understand Stylosanthes scabra, an Orphan Legume from the Brazilian Caatinga.</title>
        <authorList>
            <person name="Ferreira-Neto J.R.C."/>
            <person name="da Silva M.D."/>
            <person name="Binneck E."/>
            <person name="de Melo N.F."/>
            <person name="da Silva R.H."/>
            <person name="de Melo A.L.T.M."/>
            <person name="Pandolfi V."/>
            <person name="Bustamante F.O."/>
            <person name="Brasileiro-Vidal A.C."/>
            <person name="Benko-Iseppon A.M."/>
        </authorList>
    </citation>
    <scope>NUCLEOTIDE SEQUENCE [LARGE SCALE GENOMIC DNA]</scope>
    <source>
        <tissue evidence="2">Leaves</tissue>
    </source>
</reference>
<sequence>MANGASHDVWLSLLNTWARELVSVSWNDVLTGIGLRKVPLDKPASQVDEEASNTSSSVDAQRADSNVNKKKIPPNAAKSSHNYEQVLTINHDSNSEERDVIHANRSRYIKLHDVNMDTINEDHANTDVDLIKIRHSGPSSSKSQISDNQSKTIQKRVLKPRTSKNPQSGRNKMPNKVGPSPEEKGSKPATKPSGKNPALQPTEPNKTTPPLVTRRNFEADDMGIVVMDSLCCMRKEQHEAFQVMKSSSSTHDRFHIHCKPLVMVPHTSPSPNGSSHGQDNEQKVGKPLDAMMVKKKNKVLSLLVSDGDLITDSSVLESMAFSFFSELYNDNIPDGDFILHGAFPNLNIEDFNSIGKEVTDLEIRTTLFNMDSFKAPGRDGLQAIFYKS</sequence>
<accession>A0ABU6WFS1</accession>
<proteinExistence type="predicted"/>
<evidence type="ECO:0000313" key="3">
    <source>
        <dbReference type="Proteomes" id="UP001341840"/>
    </source>
</evidence>
<comment type="caution">
    <text evidence="2">The sequence shown here is derived from an EMBL/GenBank/DDBJ whole genome shotgun (WGS) entry which is preliminary data.</text>
</comment>
<keyword evidence="3" id="KW-1185">Reference proteome</keyword>